<evidence type="ECO:0000313" key="7">
    <source>
        <dbReference type="Proteomes" id="UP000176938"/>
    </source>
</evidence>
<organism evidence="6 7">
    <name type="scientific">candidate division WOR-1 bacterium RIFCSPLOWO2_02_FULL_46_20</name>
    <dbReference type="NCBI Taxonomy" id="1802567"/>
    <lineage>
        <taxon>Bacteria</taxon>
        <taxon>Bacillati</taxon>
        <taxon>Saganbacteria</taxon>
    </lineage>
</organism>
<dbReference type="Pfam" id="PF09094">
    <property type="entry name" value="AmyA-A_glucT_m"/>
    <property type="match status" value="1"/>
</dbReference>
<feature type="domain" description="Alpha-amylase/4-alpha-glucanotransferase C-terminal" evidence="5">
    <location>
        <begin position="429"/>
        <end position="619"/>
    </location>
</feature>
<evidence type="ECO:0000259" key="5">
    <source>
        <dbReference type="Pfam" id="PF09095"/>
    </source>
</evidence>
<dbReference type="SUPFAM" id="SSF88688">
    <property type="entry name" value="Families 57/38 glycoside transferase middle domain"/>
    <property type="match status" value="1"/>
</dbReference>
<name>A0A1F4RG09_UNCSA</name>
<evidence type="ECO:0000256" key="1">
    <source>
        <dbReference type="ARBA" id="ARBA00006821"/>
    </source>
</evidence>
<dbReference type="PANTHER" id="PTHR36306">
    <property type="entry name" value="ALPHA-AMYLASE-RELATED-RELATED"/>
    <property type="match status" value="1"/>
</dbReference>
<sequence length="625" mass="71887">MRKLKFVFGVHCHQPVGNFESVFSDTYERAYLPFVKILAKYPRLKFVVYYSGVLYDWFEQNHPEFIELLDELARKGQLEILSGGYYEPILSLIPDQDKIGQIEMANQYIKETFGRAPQGMWLTERVWEPQLPKILSKAGIEYTLVDDDHFIQVGVKLNKLFGYYLTEEEGEIVKLLPLNRKLREFIPFRPSHEIIDYLKSIPNPDGNAVVIFMDNGEKFGLCQDGYLGKLLIALEENSDWLESTTISGYLEEYPPLGRIYLPSISYVELQRWAAGYFKNFLVRYPESNRMHKKMLHVSSRLQTLSQGKSLIGGQEKAANLRIARRELYQGQCHGAYWPGLSGGINLNYLRHAVYSHLIRAENELDRFNRGSGPFVELAITDFDKDGRDEVILSNNLLNLYFSPGRGGSLFELDYKPKAFNLLDTLARPQRFSLVDHFLLPETTLSAFSYAKHVPAGDFNLKPYAYMPKRNENEIVLRLARDGIVDGVPVRLEKSISLFARQFIVLVEYEITNLGGEPDEFWFGSEFNFSLLAGYTPDCYYEVAGHDLGHKVLASRGELEKVSQLKLVDERNGFDVSLELNKPALLWRFPTENDFGYQSSGLLPSWKFKLGSQESWQVKISLRIEE</sequence>
<feature type="domain" description="Alpha-amylase/4-alpha-glucanotransferase central" evidence="4">
    <location>
        <begin position="275"/>
        <end position="362"/>
    </location>
</feature>
<dbReference type="InterPro" id="IPR028995">
    <property type="entry name" value="Glyco_hydro_57/38_cen_sf"/>
</dbReference>
<feature type="domain" description="Glycoside hydrolase family 57 N-terminal" evidence="3">
    <location>
        <begin position="9"/>
        <end position="262"/>
    </location>
</feature>
<dbReference type="SUPFAM" id="SSF88713">
    <property type="entry name" value="Glycoside hydrolase/deacetylase"/>
    <property type="match status" value="1"/>
</dbReference>
<comment type="similarity">
    <text evidence="1">Belongs to the glycosyl hydrolase 57 family.</text>
</comment>
<comment type="caution">
    <text evidence="6">The sequence shown here is derived from an EMBL/GenBank/DDBJ whole genome shotgun (WGS) entry which is preliminary data.</text>
</comment>
<dbReference type="AlphaFoldDB" id="A0A1F4RG09"/>
<evidence type="ECO:0000313" key="6">
    <source>
        <dbReference type="EMBL" id="OGC07144.1"/>
    </source>
</evidence>
<dbReference type="InterPro" id="IPR011013">
    <property type="entry name" value="Gal_mutarotase_sf_dom"/>
</dbReference>
<dbReference type="Gene3D" id="2.70.98.10">
    <property type="match status" value="1"/>
</dbReference>
<proteinExistence type="inferred from homology"/>
<dbReference type="GO" id="GO:0003824">
    <property type="term" value="F:catalytic activity"/>
    <property type="evidence" value="ECO:0007669"/>
    <property type="project" value="InterPro"/>
</dbReference>
<dbReference type="InterPro" id="IPR052046">
    <property type="entry name" value="GH57_Enzymes"/>
</dbReference>
<dbReference type="EMBL" id="METP01000008">
    <property type="protein sequence ID" value="OGC07144.1"/>
    <property type="molecule type" value="Genomic_DNA"/>
</dbReference>
<evidence type="ECO:0008006" key="8">
    <source>
        <dbReference type="Google" id="ProtNLM"/>
    </source>
</evidence>
<dbReference type="InterPro" id="IPR011330">
    <property type="entry name" value="Glyco_hydro/deAcase_b/a-brl"/>
</dbReference>
<dbReference type="Gene3D" id="3.20.110.20">
    <property type="match status" value="1"/>
</dbReference>
<reference evidence="6 7" key="1">
    <citation type="journal article" date="2016" name="Nat. Commun.">
        <title>Thousands of microbial genomes shed light on interconnected biogeochemical processes in an aquifer system.</title>
        <authorList>
            <person name="Anantharaman K."/>
            <person name="Brown C.T."/>
            <person name="Hug L.A."/>
            <person name="Sharon I."/>
            <person name="Castelle C.J."/>
            <person name="Probst A.J."/>
            <person name="Thomas B.C."/>
            <person name="Singh A."/>
            <person name="Wilkins M.J."/>
            <person name="Karaoz U."/>
            <person name="Brodie E.L."/>
            <person name="Williams K.H."/>
            <person name="Hubbard S.S."/>
            <person name="Banfield J.F."/>
        </authorList>
    </citation>
    <scope>NUCLEOTIDE SEQUENCE [LARGE SCALE GENOMIC DNA]</scope>
</reference>
<evidence type="ECO:0000259" key="4">
    <source>
        <dbReference type="Pfam" id="PF09094"/>
    </source>
</evidence>
<dbReference type="SUPFAM" id="SSF74650">
    <property type="entry name" value="Galactose mutarotase-like"/>
    <property type="match status" value="1"/>
</dbReference>
<protein>
    <recommendedName>
        <fullName evidence="8">4-alpha-glucanotransferase</fullName>
    </recommendedName>
</protein>
<dbReference type="PANTHER" id="PTHR36306:SF1">
    <property type="entry name" value="ALPHA-AMYLASE-RELATED"/>
    <property type="match status" value="1"/>
</dbReference>
<evidence type="ECO:0000256" key="2">
    <source>
        <dbReference type="ARBA" id="ARBA00023277"/>
    </source>
</evidence>
<dbReference type="InterPro" id="IPR004300">
    <property type="entry name" value="Glyco_hydro_57_N"/>
</dbReference>
<dbReference type="Pfam" id="PF09095">
    <property type="entry name" value="AmyA-gluTrfs_C"/>
    <property type="match status" value="2"/>
</dbReference>
<dbReference type="GO" id="GO:0030246">
    <property type="term" value="F:carbohydrate binding"/>
    <property type="evidence" value="ECO:0007669"/>
    <property type="project" value="InterPro"/>
</dbReference>
<dbReference type="InterPro" id="IPR015179">
    <property type="entry name" value="A-amylase/a-glucTrfase_C"/>
</dbReference>
<dbReference type="InterPro" id="IPR015178">
    <property type="entry name" value="A-amylase/a-glucTrfase_central"/>
</dbReference>
<accession>A0A1F4RG09</accession>
<evidence type="ECO:0000259" key="3">
    <source>
        <dbReference type="Pfam" id="PF03065"/>
    </source>
</evidence>
<dbReference type="Pfam" id="PF03065">
    <property type="entry name" value="Glyco_hydro_57"/>
    <property type="match status" value="1"/>
</dbReference>
<keyword evidence="2" id="KW-0119">Carbohydrate metabolism</keyword>
<gene>
    <name evidence="6" type="ORF">A3H38_03835</name>
</gene>
<dbReference type="CDD" id="cd10793">
    <property type="entry name" value="GH57N_TLGT_like"/>
    <property type="match status" value="1"/>
</dbReference>
<dbReference type="Proteomes" id="UP000176938">
    <property type="component" value="Unassembled WGS sequence"/>
</dbReference>
<feature type="domain" description="Alpha-amylase/4-alpha-glucanotransferase C-terminal" evidence="5">
    <location>
        <begin position="381"/>
        <end position="427"/>
    </location>
</feature>
<dbReference type="InterPro" id="IPR014718">
    <property type="entry name" value="GH-type_carb-bd"/>
</dbReference>
<dbReference type="GO" id="GO:0005975">
    <property type="term" value="P:carbohydrate metabolic process"/>
    <property type="evidence" value="ECO:0007669"/>
    <property type="project" value="InterPro"/>
</dbReference>